<sequence>MAAALGPGRAVEAGGSTLATCYEVTVVPALELDIDGSRTLIGLSESGRLLIDVEEVSLDDVSVLATVWTGAEAHPIVVDGLVDTFSQGINERGEVLVFGDRGADSSQSRAVLWQDGAVLAEVSVPEHSFHRGWLNELGHAALQTIAIYANEGVFYRAWRWRDGELAALDDSDLEILAFDDYDGVYGFDRDAREFVRWGGARTVLPTGCRPESEDYSLYVSDSGRHVVGSFRCGDTWHAVHWTGGQVRELEHPAGEIRVRGVNDDDHIIGSRRGGQGEWIPVQWSSDLELAEIPSLGHDGAYFDINNHGLMIGRYYDESGGEIHAYQISDGHYVVALPYPPGADFGHDAYDVGPPLVNDRGDLVADTQDADWAHRALSWRPAPSCGAHDRTGSRE</sequence>
<dbReference type="EMBL" id="JAQNDL010000001">
    <property type="protein sequence ID" value="MDC0716182.1"/>
    <property type="molecule type" value="Genomic_DNA"/>
</dbReference>
<evidence type="ECO:0000313" key="1">
    <source>
        <dbReference type="EMBL" id="MDC0716182.1"/>
    </source>
</evidence>
<name>A0ABT5DRA7_9BACT</name>
<gene>
    <name evidence="1" type="ORF">POL25_04725</name>
</gene>
<proteinExistence type="predicted"/>
<protein>
    <submittedName>
        <fullName evidence="1">Uncharacterized protein</fullName>
    </submittedName>
</protein>
<dbReference type="Proteomes" id="UP001221686">
    <property type="component" value="Unassembled WGS sequence"/>
</dbReference>
<comment type="caution">
    <text evidence="1">The sequence shown here is derived from an EMBL/GenBank/DDBJ whole genome shotgun (WGS) entry which is preliminary data.</text>
</comment>
<keyword evidence="2" id="KW-1185">Reference proteome</keyword>
<accession>A0ABT5DRA7</accession>
<organism evidence="1 2">
    <name type="scientific">Nannocystis bainbridge</name>
    <dbReference type="NCBI Taxonomy" id="2995303"/>
    <lineage>
        <taxon>Bacteria</taxon>
        <taxon>Pseudomonadati</taxon>
        <taxon>Myxococcota</taxon>
        <taxon>Polyangia</taxon>
        <taxon>Nannocystales</taxon>
        <taxon>Nannocystaceae</taxon>
        <taxon>Nannocystis</taxon>
    </lineage>
</organism>
<dbReference type="RefSeq" id="WP_272084629.1">
    <property type="nucleotide sequence ID" value="NZ_JAQNDL010000001.1"/>
</dbReference>
<reference evidence="1 2" key="1">
    <citation type="submission" date="2022-11" db="EMBL/GenBank/DDBJ databases">
        <title>Minimal conservation of predation-associated metabolite biosynthetic gene clusters underscores biosynthetic potential of Myxococcota including descriptions for ten novel species: Archangium lansinium sp. nov., Myxococcus landrumus sp. nov., Nannocystis bai.</title>
        <authorList>
            <person name="Ahearne A."/>
            <person name="Stevens C."/>
            <person name="Dowd S."/>
        </authorList>
    </citation>
    <scope>NUCLEOTIDE SEQUENCE [LARGE SCALE GENOMIC DNA]</scope>
    <source>
        <strain evidence="1 2">BB15-2</strain>
    </source>
</reference>
<evidence type="ECO:0000313" key="2">
    <source>
        <dbReference type="Proteomes" id="UP001221686"/>
    </source>
</evidence>